<evidence type="ECO:0000259" key="1">
    <source>
        <dbReference type="PROSITE" id="PS50060"/>
    </source>
</evidence>
<comment type="caution">
    <text evidence="2">The sequence shown here is derived from an EMBL/GenBank/DDBJ whole genome shotgun (WGS) entry which is preliminary data.</text>
</comment>
<sequence length="91" mass="9770">MFIESSAPRSPGDNAILQSATFSGSSSPLCLQFYYNMYGSSIGSLRVWALPQGGNSVKVWELSGNQGLQWSQATVNVGQATQFQVCCTIDV</sequence>
<dbReference type="AlphaFoldDB" id="A0A9D4N5L2"/>
<protein>
    <recommendedName>
        <fullName evidence="1">MAM domain-containing protein</fullName>
    </recommendedName>
</protein>
<dbReference type="Pfam" id="PF00629">
    <property type="entry name" value="MAM"/>
    <property type="match status" value="1"/>
</dbReference>
<name>A0A9D4N5L2_DREPO</name>
<dbReference type="InterPro" id="IPR000998">
    <property type="entry name" value="MAM_dom"/>
</dbReference>
<dbReference type="SUPFAM" id="SSF49899">
    <property type="entry name" value="Concanavalin A-like lectins/glucanases"/>
    <property type="match status" value="1"/>
</dbReference>
<dbReference type="Proteomes" id="UP000828390">
    <property type="component" value="Unassembled WGS sequence"/>
</dbReference>
<feature type="domain" description="MAM" evidence="1">
    <location>
        <begin position="1"/>
        <end position="85"/>
    </location>
</feature>
<reference evidence="2" key="1">
    <citation type="journal article" date="2019" name="bioRxiv">
        <title>The Genome of the Zebra Mussel, Dreissena polymorpha: A Resource for Invasive Species Research.</title>
        <authorList>
            <person name="McCartney M.A."/>
            <person name="Auch B."/>
            <person name="Kono T."/>
            <person name="Mallez S."/>
            <person name="Zhang Y."/>
            <person name="Obille A."/>
            <person name="Becker A."/>
            <person name="Abrahante J.E."/>
            <person name="Garbe J."/>
            <person name="Badalamenti J.P."/>
            <person name="Herman A."/>
            <person name="Mangelson H."/>
            <person name="Liachko I."/>
            <person name="Sullivan S."/>
            <person name="Sone E.D."/>
            <person name="Koren S."/>
            <person name="Silverstein K.A.T."/>
            <person name="Beckman K.B."/>
            <person name="Gohl D.M."/>
        </authorList>
    </citation>
    <scope>NUCLEOTIDE SEQUENCE</scope>
    <source>
        <strain evidence="2">Duluth1</strain>
        <tissue evidence="2">Whole animal</tissue>
    </source>
</reference>
<dbReference type="CDD" id="cd06263">
    <property type="entry name" value="MAM"/>
    <property type="match status" value="1"/>
</dbReference>
<evidence type="ECO:0000313" key="2">
    <source>
        <dbReference type="EMBL" id="KAH3887674.1"/>
    </source>
</evidence>
<dbReference type="GO" id="GO:0016020">
    <property type="term" value="C:membrane"/>
    <property type="evidence" value="ECO:0007669"/>
    <property type="project" value="InterPro"/>
</dbReference>
<dbReference type="PANTHER" id="PTHR23282">
    <property type="entry name" value="APICAL ENDOSOMAL GLYCOPROTEIN PRECURSOR"/>
    <property type="match status" value="1"/>
</dbReference>
<dbReference type="PROSITE" id="PS50060">
    <property type="entry name" value="MAM_2"/>
    <property type="match status" value="1"/>
</dbReference>
<dbReference type="EMBL" id="JAIWYP010000001">
    <property type="protein sequence ID" value="KAH3887674.1"/>
    <property type="molecule type" value="Genomic_DNA"/>
</dbReference>
<gene>
    <name evidence="2" type="ORF">DPMN_011692</name>
</gene>
<keyword evidence="3" id="KW-1185">Reference proteome</keyword>
<dbReference type="Gene3D" id="2.60.120.200">
    <property type="match status" value="1"/>
</dbReference>
<dbReference type="InterPro" id="IPR013320">
    <property type="entry name" value="ConA-like_dom_sf"/>
</dbReference>
<dbReference type="InterPro" id="IPR051560">
    <property type="entry name" value="MAM_domain-containing"/>
</dbReference>
<organism evidence="2 3">
    <name type="scientific">Dreissena polymorpha</name>
    <name type="common">Zebra mussel</name>
    <name type="synonym">Mytilus polymorpha</name>
    <dbReference type="NCBI Taxonomy" id="45954"/>
    <lineage>
        <taxon>Eukaryota</taxon>
        <taxon>Metazoa</taxon>
        <taxon>Spiralia</taxon>
        <taxon>Lophotrochozoa</taxon>
        <taxon>Mollusca</taxon>
        <taxon>Bivalvia</taxon>
        <taxon>Autobranchia</taxon>
        <taxon>Heteroconchia</taxon>
        <taxon>Euheterodonta</taxon>
        <taxon>Imparidentia</taxon>
        <taxon>Neoheterodontei</taxon>
        <taxon>Myida</taxon>
        <taxon>Dreissenoidea</taxon>
        <taxon>Dreissenidae</taxon>
        <taxon>Dreissena</taxon>
    </lineage>
</organism>
<evidence type="ECO:0000313" key="3">
    <source>
        <dbReference type="Proteomes" id="UP000828390"/>
    </source>
</evidence>
<reference evidence="2" key="2">
    <citation type="submission" date="2020-11" db="EMBL/GenBank/DDBJ databases">
        <authorList>
            <person name="McCartney M.A."/>
            <person name="Auch B."/>
            <person name="Kono T."/>
            <person name="Mallez S."/>
            <person name="Becker A."/>
            <person name="Gohl D.M."/>
            <person name="Silverstein K.A.T."/>
            <person name="Koren S."/>
            <person name="Bechman K.B."/>
            <person name="Herman A."/>
            <person name="Abrahante J.E."/>
            <person name="Garbe J."/>
        </authorList>
    </citation>
    <scope>NUCLEOTIDE SEQUENCE</scope>
    <source>
        <strain evidence="2">Duluth1</strain>
        <tissue evidence="2">Whole animal</tissue>
    </source>
</reference>
<accession>A0A9D4N5L2</accession>
<dbReference type="PANTHER" id="PTHR23282:SF101">
    <property type="entry name" value="MAM DOMAIN-CONTAINING PROTEIN"/>
    <property type="match status" value="1"/>
</dbReference>
<proteinExistence type="predicted"/>